<evidence type="ECO:0000259" key="4">
    <source>
        <dbReference type="PROSITE" id="PS50943"/>
    </source>
</evidence>
<dbReference type="EMBL" id="CP058909">
    <property type="protein sequence ID" value="QLH81547.1"/>
    <property type="molecule type" value="Genomic_DNA"/>
</dbReference>
<dbReference type="SMART" id="SM00530">
    <property type="entry name" value="HTH_XRE"/>
    <property type="match status" value="1"/>
</dbReference>
<dbReference type="GeneID" id="56082498"/>
<dbReference type="GO" id="GO:0003677">
    <property type="term" value="F:DNA binding"/>
    <property type="evidence" value="ECO:0007669"/>
    <property type="project" value="InterPro"/>
</dbReference>
<sequence>MDLPTPADLRERRNELGLTQSDLADRADVSQPLIARIEGGDVDPRLSTLRRIVNALQEAEGAILRAEDLMNSPIVSVQPDDSVHETEKLMDQGGFSQVPVIRDGTPLGLIGHSDIRQRSGESETDNLGDYPVDELKRESIATVEPEATIDEINDYLNHNDAVLVVEDGETVGIITEADIAAHIS</sequence>
<evidence type="ECO:0000313" key="7">
    <source>
        <dbReference type="Proteomes" id="UP000509346"/>
    </source>
</evidence>
<evidence type="ECO:0000256" key="1">
    <source>
        <dbReference type="ARBA" id="ARBA00023122"/>
    </source>
</evidence>
<dbReference type="Pfam" id="PF01381">
    <property type="entry name" value="HTH_3"/>
    <property type="match status" value="1"/>
</dbReference>
<feature type="region of interest" description="Disordered" evidence="3">
    <location>
        <begin position="1"/>
        <end position="21"/>
    </location>
</feature>
<dbReference type="SUPFAM" id="SSF54631">
    <property type="entry name" value="CBS-domain pair"/>
    <property type="match status" value="1"/>
</dbReference>
<proteinExistence type="predicted"/>
<organism evidence="6 7">
    <name type="scientific">Halosimplex pelagicum</name>
    <dbReference type="NCBI Taxonomy" id="869886"/>
    <lineage>
        <taxon>Archaea</taxon>
        <taxon>Methanobacteriati</taxon>
        <taxon>Methanobacteriota</taxon>
        <taxon>Stenosarchaea group</taxon>
        <taxon>Halobacteria</taxon>
        <taxon>Halobacteriales</taxon>
        <taxon>Haloarculaceae</taxon>
        <taxon>Halosimplex</taxon>
    </lineage>
</organism>
<evidence type="ECO:0000256" key="2">
    <source>
        <dbReference type="PROSITE-ProRule" id="PRU00703"/>
    </source>
</evidence>
<feature type="domain" description="CBS" evidence="5">
    <location>
        <begin position="70"/>
        <end position="126"/>
    </location>
</feature>
<dbReference type="Gene3D" id="3.10.580.10">
    <property type="entry name" value="CBS-domain"/>
    <property type="match status" value="1"/>
</dbReference>
<dbReference type="PROSITE" id="PS50943">
    <property type="entry name" value="HTH_CROC1"/>
    <property type="match status" value="1"/>
</dbReference>
<dbReference type="InterPro" id="IPR010982">
    <property type="entry name" value="Lambda_DNA-bd_dom_sf"/>
</dbReference>
<evidence type="ECO:0000313" key="6">
    <source>
        <dbReference type="EMBL" id="QLH81547.1"/>
    </source>
</evidence>
<dbReference type="Pfam" id="PF00571">
    <property type="entry name" value="CBS"/>
    <property type="match status" value="2"/>
</dbReference>
<dbReference type="InterPro" id="IPR017158">
    <property type="entry name" value="Tscrpt-reg_CBS-contain_prd"/>
</dbReference>
<reference evidence="6 7" key="1">
    <citation type="submission" date="2020-07" db="EMBL/GenBank/DDBJ databases">
        <title>Halosimplex litoreum sp. nov. and Halosimplex rubrum sp. nov., isolated from different salt environments.</title>
        <authorList>
            <person name="Cui H."/>
        </authorList>
    </citation>
    <scope>NUCLEOTIDE SEQUENCE [LARGE SCALE GENOMIC DNA]</scope>
    <source>
        <strain evidence="6 7">R2</strain>
    </source>
</reference>
<name>A0A7D5SUQ1_9EURY</name>
<dbReference type="AlphaFoldDB" id="A0A7D5SUQ1"/>
<dbReference type="PROSITE" id="PS51371">
    <property type="entry name" value="CBS"/>
    <property type="match status" value="1"/>
</dbReference>
<dbReference type="SUPFAM" id="SSF47413">
    <property type="entry name" value="lambda repressor-like DNA-binding domains"/>
    <property type="match status" value="1"/>
</dbReference>
<dbReference type="OrthoDB" id="30763at2157"/>
<dbReference type="InterPro" id="IPR001387">
    <property type="entry name" value="Cro/C1-type_HTH"/>
</dbReference>
<gene>
    <name evidence="6" type="ORF">HZS54_07875</name>
</gene>
<dbReference type="RefSeq" id="WP_179921643.1">
    <property type="nucleotide sequence ID" value="NZ_CP058909.1"/>
</dbReference>
<evidence type="ECO:0000256" key="3">
    <source>
        <dbReference type="SAM" id="MobiDB-lite"/>
    </source>
</evidence>
<dbReference type="SMART" id="SM00116">
    <property type="entry name" value="CBS"/>
    <property type="match status" value="2"/>
</dbReference>
<dbReference type="InterPro" id="IPR000644">
    <property type="entry name" value="CBS_dom"/>
</dbReference>
<dbReference type="CDD" id="cd00093">
    <property type="entry name" value="HTH_XRE"/>
    <property type="match status" value="1"/>
</dbReference>
<keyword evidence="7" id="KW-1185">Reference proteome</keyword>
<evidence type="ECO:0000259" key="5">
    <source>
        <dbReference type="PROSITE" id="PS51371"/>
    </source>
</evidence>
<dbReference type="InterPro" id="IPR051257">
    <property type="entry name" value="Diverse_CBS-Domain"/>
</dbReference>
<dbReference type="Proteomes" id="UP000509346">
    <property type="component" value="Chromosome"/>
</dbReference>
<dbReference type="KEGG" id="hpel:HZS54_07875"/>
<dbReference type="InterPro" id="IPR046342">
    <property type="entry name" value="CBS_dom_sf"/>
</dbReference>
<keyword evidence="1 2" id="KW-0129">CBS domain</keyword>
<dbReference type="PANTHER" id="PTHR43080">
    <property type="entry name" value="CBS DOMAIN-CONTAINING PROTEIN CBSX3, MITOCHONDRIAL"/>
    <property type="match status" value="1"/>
</dbReference>
<dbReference type="PANTHER" id="PTHR43080:SF4">
    <property type="entry name" value="CRO-LIKE PROTEIN"/>
    <property type="match status" value="1"/>
</dbReference>
<accession>A0A7D5SUQ1</accession>
<feature type="domain" description="HTH cro/C1-type" evidence="4">
    <location>
        <begin position="9"/>
        <end position="63"/>
    </location>
</feature>
<protein>
    <submittedName>
        <fullName evidence="6">CBS domain-containing protein</fullName>
    </submittedName>
</protein>
<dbReference type="Gene3D" id="1.10.260.40">
    <property type="entry name" value="lambda repressor-like DNA-binding domains"/>
    <property type="match status" value="1"/>
</dbReference>
<dbReference type="PIRSF" id="PIRSF037253">
    <property type="entry name" value="HTH_CBS_prd"/>
    <property type="match status" value="1"/>
</dbReference>